<keyword evidence="3" id="KW-1185">Reference proteome</keyword>
<dbReference type="Proteomes" id="UP000039865">
    <property type="component" value="Unassembled WGS sequence"/>
</dbReference>
<proteinExistence type="predicted"/>
<dbReference type="EMBL" id="CCKQ01014943">
    <property type="protein sequence ID" value="CDW86750.1"/>
    <property type="molecule type" value="Genomic_DNA"/>
</dbReference>
<gene>
    <name evidence="2" type="primary">Contig11624.g12446</name>
    <name evidence="2" type="ORF">STYLEM_15848</name>
</gene>
<evidence type="ECO:0000313" key="2">
    <source>
        <dbReference type="EMBL" id="CDW86750.1"/>
    </source>
</evidence>
<dbReference type="Pfam" id="PF00656">
    <property type="entry name" value="Peptidase_C14"/>
    <property type="match status" value="1"/>
</dbReference>
<evidence type="ECO:0000259" key="1">
    <source>
        <dbReference type="Pfam" id="PF00656"/>
    </source>
</evidence>
<dbReference type="AlphaFoldDB" id="A0A078AWA5"/>
<dbReference type="GO" id="GO:0004197">
    <property type="term" value="F:cysteine-type endopeptidase activity"/>
    <property type="evidence" value="ECO:0007669"/>
    <property type="project" value="InterPro"/>
</dbReference>
<dbReference type="Gene3D" id="3.40.50.1460">
    <property type="match status" value="1"/>
</dbReference>
<dbReference type="InParanoid" id="A0A078AWA5"/>
<evidence type="ECO:0000313" key="3">
    <source>
        <dbReference type="Proteomes" id="UP000039865"/>
    </source>
</evidence>
<protein>
    <recommendedName>
        <fullName evidence="1">Peptidase C14 caspase domain-containing protein</fullName>
    </recommendedName>
</protein>
<dbReference type="InterPro" id="IPR011600">
    <property type="entry name" value="Pept_C14_caspase"/>
</dbReference>
<dbReference type="GO" id="GO:0006508">
    <property type="term" value="P:proteolysis"/>
    <property type="evidence" value="ECO:0007669"/>
    <property type="project" value="InterPro"/>
</dbReference>
<sequence>MGQKQSQQEEQILKIQPVSKKAYVIGISSYDKISANYKNLPSANIDAFEIMNVLKSQNFNVATSMLATLDVIKNPSSARKSEIDRQIQKFILEEQQAKQKKKYGHKFYFIYYSGRGFYYKETGLTFGIDSDGKIINFQKYIDQFVIGGLYALFFIECDRKETCDENLLNQIHQEQYQSPEILEKFETCAVIVKYTTAAGYNKPIDGSFVMSSESYDLIRKINLNGLGKNLNEIFYNLKPNCQLHGNLMHSQVQVFDQIKLIEAGYYDQSVYKGQSNFANLRNGFGYYKWVDQGEYEGYWIQGFQNGYGKHHHFPSGKIHQGYYQNGAIGKLGLSKLPGGQIIDGEFQDSKPHGYVEFYYAQNDRYYGSMKNGQILCALTILV</sequence>
<organism evidence="2 3">
    <name type="scientific">Stylonychia lemnae</name>
    <name type="common">Ciliate</name>
    <dbReference type="NCBI Taxonomy" id="5949"/>
    <lineage>
        <taxon>Eukaryota</taxon>
        <taxon>Sar</taxon>
        <taxon>Alveolata</taxon>
        <taxon>Ciliophora</taxon>
        <taxon>Intramacronucleata</taxon>
        <taxon>Spirotrichea</taxon>
        <taxon>Stichotrichia</taxon>
        <taxon>Sporadotrichida</taxon>
        <taxon>Oxytrichidae</taxon>
        <taxon>Stylonychinae</taxon>
        <taxon>Stylonychia</taxon>
    </lineage>
</organism>
<feature type="domain" description="Peptidase C14 caspase" evidence="1">
    <location>
        <begin position="20"/>
        <end position="165"/>
    </location>
</feature>
<accession>A0A078AWA5</accession>
<reference evidence="2 3" key="1">
    <citation type="submission" date="2014-06" db="EMBL/GenBank/DDBJ databases">
        <authorList>
            <person name="Swart Estienne"/>
        </authorList>
    </citation>
    <scope>NUCLEOTIDE SEQUENCE [LARGE SCALE GENOMIC DNA]</scope>
    <source>
        <strain evidence="2 3">130c</strain>
    </source>
</reference>
<dbReference type="SUPFAM" id="SSF82185">
    <property type="entry name" value="Histone H3 K4-specific methyltransferase SET7/9 N-terminal domain"/>
    <property type="match status" value="1"/>
</dbReference>
<name>A0A078AWA5_STYLE</name>